<name>A0AAE9XUB8_9PROT</name>
<organism evidence="3 4">
    <name type="scientific">Gimibacter soli</name>
    <dbReference type="NCBI Taxonomy" id="3024400"/>
    <lineage>
        <taxon>Bacteria</taxon>
        <taxon>Pseudomonadati</taxon>
        <taxon>Pseudomonadota</taxon>
        <taxon>Alphaproteobacteria</taxon>
        <taxon>Kordiimonadales</taxon>
        <taxon>Temperatibacteraceae</taxon>
        <taxon>Gimibacter</taxon>
    </lineage>
</organism>
<evidence type="ECO:0000313" key="4">
    <source>
        <dbReference type="Proteomes" id="UP001217500"/>
    </source>
</evidence>
<evidence type="ECO:0000256" key="1">
    <source>
        <dbReference type="SAM" id="Coils"/>
    </source>
</evidence>
<dbReference type="InterPro" id="IPR023614">
    <property type="entry name" value="Porin_dom_sf"/>
</dbReference>
<keyword evidence="2" id="KW-0732">Signal</keyword>
<keyword evidence="1" id="KW-0175">Coiled coil</keyword>
<feature type="coiled-coil region" evidence="1">
    <location>
        <begin position="28"/>
        <end position="55"/>
    </location>
</feature>
<accession>A0AAE9XUB8</accession>
<dbReference type="InterPro" id="IPR010870">
    <property type="entry name" value="Porin_O/P"/>
</dbReference>
<evidence type="ECO:0000256" key="2">
    <source>
        <dbReference type="SAM" id="SignalP"/>
    </source>
</evidence>
<sequence>MKRSFMAPGLLSLLLATSLTPPALAQSAAEDKETISRLEARVAALEALVQKLVGAGSEVQVAEKREVPANVAVVASKDPAPAVATADGSLTFNIRGRMMADWGMGSDDRDTFDYSGTKLRAAWFGLEGKAGPDIAYRFEADFGANSVSVKDAFVAFTQGDWTYTVGHSKVPNSLEWLTPVSLTSVLERSAFRNAFGLERGMGIKASTEGENWGFTAGVFQGTNEAVANTDEGVTTALRGTYGGKLETDGAWMVGLSGRWRKFPDARLAYRSKGTSNQSGTLISFTGQEEDMMVGAEAAFSNGPFYGAAEFAVLDAKDIGPAGESGGFSGGYAEIGYVLTGETRPLDPAGGVWGRPKVANPLGEGGSGMWMLTGRYDRVELNGGGITGGEMESYILSLSWYMNRYLRTIVEYGHSDVSIPGLDNGADMIGLRLGVDW</sequence>
<reference evidence="3" key="1">
    <citation type="submission" date="2023-01" db="EMBL/GenBank/DDBJ databases">
        <title>The genome sequence of Kordiimonadaceae bacterium 6D33.</title>
        <authorList>
            <person name="Liu Y."/>
        </authorList>
    </citation>
    <scope>NUCLEOTIDE SEQUENCE</scope>
    <source>
        <strain evidence="3">6D33</strain>
    </source>
</reference>
<dbReference type="Pfam" id="PF07396">
    <property type="entry name" value="Porin_O_P"/>
    <property type="match status" value="1"/>
</dbReference>
<dbReference type="AlphaFoldDB" id="A0AAE9XUB8"/>
<protein>
    <submittedName>
        <fullName evidence="3">Porin</fullName>
    </submittedName>
</protein>
<dbReference type="RefSeq" id="WP_289502304.1">
    <property type="nucleotide sequence ID" value="NZ_CP116805.1"/>
</dbReference>
<gene>
    <name evidence="3" type="ORF">PH603_09910</name>
</gene>
<dbReference type="SUPFAM" id="SSF56935">
    <property type="entry name" value="Porins"/>
    <property type="match status" value="1"/>
</dbReference>
<dbReference type="EMBL" id="CP116805">
    <property type="protein sequence ID" value="WCL52854.1"/>
    <property type="molecule type" value="Genomic_DNA"/>
</dbReference>
<dbReference type="KEGG" id="gso:PH603_09910"/>
<dbReference type="Gene3D" id="2.40.160.10">
    <property type="entry name" value="Porin"/>
    <property type="match status" value="1"/>
</dbReference>
<proteinExistence type="predicted"/>
<feature type="signal peptide" evidence="2">
    <location>
        <begin position="1"/>
        <end position="25"/>
    </location>
</feature>
<evidence type="ECO:0000313" key="3">
    <source>
        <dbReference type="EMBL" id="WCL52854.1"/>
    </source>
</evidence>
<feature type="chain" id="PRO_5042210143" evidence="2">
    <location>
        <begin position="26"/>
        <end position="436"/>
    </location>
</feature>
<dbReference type="Proteomes" id="UP001217500">
    <property type="component" value="Chromosome"/>
</dbReference>
<keyword evidence="4" id="KW-1185">Reference proteome</keyword>